<evidence type="ECO:0000256" key="11">
    <source>
        <dbReference type="SAM" id="MobiDB-lite"/>
    </source>
</evidence>
<comment type="caution">
    <text evidence="12">The sequence shown here is derived from an EMBL/GenBank/DDBJ whole genome shotgun (WGS) entry which is preliminary data.</text>
</comment>
<dbReference type="Pfam" id="PF02446">
    <property type="entry name" value="Glyco_hydro_77"/>
    <property type="match status" value="1"/>
</dbReference>
<name>A0ABV3BY59_9ACTN</name>
<evidence type="ECO:0000313" key="12">
    <source>
        <dbReference type="EMBL" id="MEU6825956.1"/>
    </source>
</evidence>
<evidence type="ECO:0000256" key="6">
    <source>
        <dbReference type="ARBA" id="ARBA00022679"/>
    </source>
</evidence>
<evidence type="ECO:0000256" key="8">
    <source>
        <dbReference type="ARBA" id="ARBA00031423"/>
    </source>
</evidence>
<protein>
    <recommendedName>
        <fullName evidence="4 10">4-alpha-glucanotransferase</fullName>
        <ecNumber evidence="3 10">2.4.1.25</ecNumber>
    </recommendedName>
    <alternativeName>
        <fullName evidence="8 10">Amylomaltase</fullName>
    </alternativeName>
    <alternativeName>
        <fullName evidence="9 10">Disproportionating enzyme</fullName>
    </alternativeName>
</protein>
<feature type="compositionally biased region" description="Basic residues" evidence="11">
    <location>
        <begin position="705"/>
        <end position="715"/>
    </location>
</feature>
<accession>A0ABV3BY59</accession>
<comment type="catalytic activity">
    <reaction evidence="1 10">
        <text>Transfers a segment of a (1-&gt;4)-alpha-D-glucan to a new position in an acceptor, which may be glucose or a (1-&gt;4)-alpha-D-glucan.</text>
        <dbReference type="EC" id="2.4.1.25"/>
    </reaction>
</comment>
<proteinExistence type="inferred from homology"/>
<dbReference type="EMBL" id="JBEYXV010000023">
    <property type="protein sequence ID" value="MEU6825956.1"/>
    <property type="molecule type" value="Genomic_DNA"/>
</dbReference>
<dbReference type="GO" id="GO:0004134">
    <property type="term" value="F:4-alpha-glucanotransferase activity"/>
    <property type="evidence" value="ECO:0007669"/>
    <property type="project" value="UniProtKB-EC"/>
</dbReference>
<dbReference type="Proteomes" id="UP001551176">
    <property type="component" value="Unassembled WGS sequence"/>
</dbReference>
<gene>
    <name evidence="12" type="primary">malQ</name>
    <name evidence="12" type="ORF">ABZ921_35545</name>
</gene>
<dbReference type="InterPro" id="IPR003385">
    <property type="entry name" value="Glyco_hydro_77"/>
</dbReference>
<keyword evidence="6 10" id="KW-0808">Transferase</keyword>
<keyword evidence="5 10" id="KW-0328">Glycosyltransferase</keyword>
<keyword evidence="7 10" id="KW-0119">Carbohydrate metabolism</keyword>
<dbReference type="PANTHER" id="PTHR32438:SF5">
    <property type="entry name" value="4-ALPHA-GLUCANOTRANSFERASE DPE1, CHLOROPLASTIC_AMYLOPLASTIC"/>
    <property type="match status" value="1"/>
</dbReference>
<evidence type="ECO:0000256" key="5">
    <source>
        <dbReference type="ARBA" id="ARBA00022676"/>
    </source>
</evidence>
<keyword evidence="13" id="KW-1185">Reference proteome</keyword>
<dbReference type="NCBIfam" id="TIGR00217">
    <property type="entry name" value="malQ"/>
    <property type="match status" value="1"/>
</dbReference>
<organism evidence="12 13">
    <name type="scientific">Streptomyces atriruber</name>
    <dbReference type="NCBI Taxonomy" id="545121"/>
    <lineage>
        <taxon>Bacteria</taxon>
        <taxon>Bacillati</taxon>
        <taxon>Actinomycetota</taxon>
        <taxon>Actinomycetes</taxon>
        <taxon>Kitasatosporales</taxon>
        <taxon>Streptomycetaceae</taxon>
        <taxon>Streptomyces</taxon>
    </lineage>
</organism>
<dbReference type="Gene3D" id="3.20.20.80">
    <property type="entry name" value="Glycosidases"/>
    <property type="match status" value="1"/>
</dbReference>
<feature type="region of interest" description="Disordered" evidence="11">
    <location>
        <begin position="705"/>
        <end position="740"/>
    </location>
</feature>
<comment type="similarity">
    <text evidence="2 10">Belongs to the disproportionating enzyme family.</text>
</comment>
<dbReference type="EC" id="2.4.1.25" evidence="3 10"/>
<evidence type="ECO:0000256" key="9">
    <source>
        <dbReference type="ARBA" id="ARBA00031501"/>
    </source>
</evidence>
<feature type="compositionally biased region" description="Basic and acidic residues" evidence="11">
    <location>
        <begin position="716"/>
        <end position="740"/>
    </location>
</feature>
<evidence type="ECO:0000256" key="7">
    <source>
        <dbReference type="ARBA" id="ARBA00023277"/>
    </source>
</evidence>
<reference evidence="12 13" key="1">
    <citation type="submission" date="2024-06" db="EMBL/GenBank/DDBJ databases">
        <title>The Natural Products Discovery Center: Release of the First 8490 Sequenced Strains for Exploring Actinobacteria Biosynthetic Diversity.</title>
        <authorList>
            <person name="Kalkreuter E."/>
            <person name="Kautsar S.A."/>
            <person name="Yang D."/>
            <person name="Bader C.D."/>
            <person name="Teijaro C.N."/>
            <person name="Fluegel L."/>
            <person name="Davis C.M."/>
            <person name="Simpson J.R."/>
            <person name="Lauterbach L."/>
            <person name="Steele A.D."/>
            <person name="Gui C."/>
            <person name="Meng S."/>
            <person name="Li G."/>
            <person name="Viehrig K."/>
            <person name="Ye F."/>
            <person name="Su P."/>
            <person name="Kiefer A.F."/>
            <person name="Nichols A."/>
            <person name="Cepeda A.J."/>
            <person name="Yan W."/>
            <person name="Fan B."/>
            <person name="Jiang Y."/>
            <person name="Adhikari A."/>
            <person name="Zheng C.-J."/>
            <person name="Schuster L."/>
            <person name="Cowan T.M."/>
            <person name="Smanski M.J."/>
            <person name="Chevrette M.G."/>
            <person name="De Carvalho L.P.S."/>
            <person name="Shen B."/>
        </authorList>
    </citation>
    <scope>NUCLEOTIDE SEQUENCE [LARGE SCALE GENOMIC DNA]</scope>
    <source>
        <strain evidence="12 13">NPDC046838</strain>
    </source>
</reference>
<evidence type="ECO:0000256" key="3">
    <source>
        <dbReference type="ARBA" id="ARBA00012560"/>
    </source>
</evidence>
<evidence type="ECO:0000256" key="2">
    <source>
        <dbReference type="ARBA" id="ARBA00005684"/>
    </source>
</evidence>
<dbReference type="SUPFAM" id="SSF51445">
    <property type="entry name" value="(Trans)glycosidases"/>
    <property type="match status" value="1"/>
</dbReference>
<sequence>MTRNSPGAGGPRGTDALTALARAHGVACAYTTDRGHRVDVSPDTLVAVLAACGVDASTETTARAALEAHRQERAGRLLPPCVVMRVPAEGVPNDVPALPAIPLGLPLDLPQGADVHVRLESGGTTGLTPALPPGHHTLHVRAPDGRRSHAPLLAVPHRLPAPPGRTWGFLVQLYSVLSRRSWGMGDLGDLAELAAWSGRALGAGFVQLGPLHAVEPGPLPDPSPYRPSSRRFADPMHVRVEAVPEYAYLDPAARPAVDHLVARARKLNEAVLDGSSLIDREAVRDLKHRALRAVHDVPLSPGRAAAFAAFVAREGQGLTDHATWCALADVHGGAWRSWPAELRDPRSPAVARARQELAGAVDHHRWLAWVTDEQLAAAQAAAVGAGMPVGLVHDLAVGVAPEGADAWALQRCLAAGMSVGAPPDDFNRRGQDWGQPPWRPDALAAEGYRPFAELLRSGLRHAGALRVDHVMGLSRLWWVPEGRPPTEGTYVGYDRDAMLGVLALEAYRAGAGVIGEDLGTVEEGMREELAARGMLGTSVQRFEYLGGSAGRQGPLPPDQWRADCLATLTTHDLPTTAAWLSGEHVDLRARLGLLTRPEAEEKAAAAAERDGWLAELARLGLLPDPDGEVAALHRFLCLTPARMLGVWLPDATGDRRPQNLPGTATVHPNWRLPVADARGRPVPLEELPASTLVRILADVFAPRTRLPRNRPRHPHEHPTHDTENVNENDTKESHGRPGSC</sequence>
<dbReference type="PANTHER" id="PTHR32438">
    <property type="entry name" value="4-ALPHA-GLUCANOTRANSFERASE DPE1, CHLOROPLASTIC/AMYLOPLASTIC"/>
    <property type="match status" value="1"/>
</dbReference>
<evidence type="ECO:0000313" key="13">
    <source>
        <dbReference type="Proteomes" id="UP001551176"/>
    </source>
</evidence>
<evidence type="ECO:0000256" key="4">
    <source>
        <dbReference type="ARBA" id="ARBA00020295"/>
    </source>
</evidence>
<evidence type="ECO:0000256" key="10">
    <source>
        <dbReference type="RuleBase" id="RU361207"/>
    </source>
</evidence>
<dbReference type="InterPro" id="IPR017853">
    <property type="entry name" value="GH"/>
</dbReference>
<dbReference type="RefSeq" id="WP_359356805.1">
    <property type="nucleotide sequence ID" value="NZ_JBEYXV010000023.1"/>
</dbReference>
<evidence type="ECO:0000256" key="1">
    <source>
        <dbReference type="ARBA" id="ARBA00000439"/>
    </source>
</evidence>